<dbReference type="AlphaFoldDB" id="A0A0G0FWU2"/>
<accession>A0A0G0FWU2</accession>
<dbReference type="Pfam" id="PF10049">
    <property type="entry name" value="DUF2283"/>
    <property type="match status" value="1"/>
</dbReference>
<comment type="caution">
    <text evidence="1">The sequence shown here is derived from an EMBL/GenBank/DDBJ whole genome shotgun (WGS) entry which is preliminary data.</text>
</comment>
<dbReference type="EMBL" id="LBSM01000006">
    <property type="protein sequence ID" value="KKQ18320.1"/>
    <property type="molecule type" value="Genomic_DNA"/>
</dbReference>
<dbReference type="Proteomes" id="UP000034508">
    <property type="component" value="Unassembled WGS sequence"/>
</dbReference>
<evidence type="ECO:0000313" key="1">
    <source>
        <dbReference type="EMBL" id="KKQ18320.1"/>
    </source>
</evidence>
<sequence>MEKALNFTYDKEGDILDVSLGRPEQAISEEISEDIFVRMDPKSKKIIGFMILNFEKRFNRTRKTEMLPIIGNFKLAQV</sequence>
<name>A0A0G0FWU2_9BACT</name>
<gene>
    <name evidence="1" type="ORF">US31_C0006G0051</name>
</gene>
<proteinExistence type="predicted"/>
<organism evidence="1 2">
    <name type="scientific">Berkelbacteria bacterium GW2011_GWA1_36_9</name>
    <dbReference type="NCBI Taxonomy" id="1618331"/>
    <lineage>
        <taxon>Bacteria</taxon>
        <taxon>Candidatus Berkelbacteria</taxon>
    </lineage>
</organism>
<evidence type="ECO:0000313" key="2">
    <source>
        <dbReference type="Proteomes" id="UP000034508"/>
    </source>
</evidence>
<protein>
    <recommendedName>
        <fullName evidence="3">DUF2283 domain-containing protein</fullName>
    </recommendedName>
</protein>
<reference evidence="1 2" key="1">
    <citation type="journal article" date="2015" name="Nature">
        <title>rRNA introns, odd ribosomes, and small enigmatic genomes across a large radiation of phyla.</title>
        <authorList>
            <person name="Brown C.T."/>
            <person name="Hug L.A."/>
            <person name="Thomas B.C."/>
            <person name="Sharon I."/>
            <person name="Castelle C.J."/>
            <person name="Singh A."/>
            <person name="Wilkins M.J."/>
            <person name="Williams K.H."/>
            <person name="Banfield J.F."/>
        </authorList>
    </citation>
    <scope>NUCLEOTIDE SEQUENCE [LARGE SCALE GENOMIC DNA]</scope>
</reference>
<evidence type="ECO:0008006" key="3">
    <source>
        <dbReference type="Google" id="ProtNLM"/>
    </source>
</evidence>
<dbReference type="InterPro" id="IPR019270">
    <property type="entry name" value="DUF2283"/>
</dbReference>